<keyword evidence="2" id="KW-1003">Cell membrane</keyword>
<dbReference type="Proteomes" id="UP000663836">
    <property type="component" value="Unassembled WGS sequence"/>
</dbReference>
<keyword evidence="5 6" id="KW-0472">Membrane</keyword>
<dbReference type="Pfam" id="PF02656">
    <property type="entry name" value="DUF202"/>
    <property type="match status" value="1"/>
</dbReference>
<accession>A0A818SXL5</accession>
<dbReference type="InterPro" id="IPR052053">
    <property type="entry name" value="IM_YidH-like"/>
</dbReference>
<evidence type="ECO:0000313" key="8">
    <source>
        <dbReference type="EMBL" id="CAF3676224.1"/>
    </source>
</evidence>
<comment type="caution">
    <text evidence="8">The sequence shown here is derived from an EMBL/GenBank/DDBJ whole genome shotgun (WGS) entry which is preliminary data.</text>
</comment>
<name>A0A818SXL5_9BILA</name>
<evidence type="ECO:0000313" key="9">
    <source>
        <dbReference type="Proteomes" id="UP000663836"/>
    </source>
</evidence>
<evidence type="ECO:0000256" key="1">
    <source>
        <dbReference type="ARBA" id="ARBA00004651"/>
    </source>
</evidence>
<dbReference type="EMBL" id="CAJOBD010000482">
    <property type="protein sequence ID" value="CAF3676224.1"/>
    <property type="molecule type" value="Genomic_DNA"/>
</dbReference>
<evidence type="ECO:0000256" key="6">
    <source>
        <dbReference type="SAM" id="Phobius"/>
    </source>
</evidence>
<feature type="transmembrane region" description="Helical" evidence="6">
    <location>
        <begin position="93"/>
        <end position="111"/>
    </location>
</feature>
<feature type="domain" description="DUF202" evidence="7">
    <location>
        <begin position="20"/>
        <end position="78"/>
    </location>
</feature>
<keyword evidence="3 6" id="KW-0812">Transmembrane</keyword>
<feature type="transmembrane region" description="Helical" evidence="6">
    <location>
        <begin position="55"/>
        <end position="73"/>
    </location>
</feature>
<dbReference type="InterPro" id="IPR003807">
    <property type="entry name" value="DUF202"/>
</dbReference>
<dbReference type="GO" id="GO:0005886">
    <property type="term" value="C:plasma membrane"/>
    <property type="evidence" value="ECO:0007669"/>
    <property type="project" value="UniProtKB-SubCell"/>
</dbReference>
<dbReference type="PANTHER" id="PTHR34187:SF2">
    <property type="entry name" value="DUF202 DOMAIN-CONTAINING PROTEIN"/>
    <property type="match status" value="1"/>
</dbReference>
<proteinExistence type="predicted"/>
<gene>
    <name evidence="8" type="ORF">JBS370_LOCUS7886</name>
</gene>
<dbReference type="PANTHER" id="PTHR34187">
    <property type="entry name" value="FGR18P"/>
    <property type="match status" value="1"/>
</dbReference>
<organism evidence="8 9">
    <name type="scientific">Rotaria sordida</name>
    <dbReference type="NCBI Taxonomy" id="392033"/>
    <lineage>
        <taxon>Eukaryota</taxon>
        <taxon>Metazoa</taxon>
        <taxon>Spiralia</taxon>
        <taxon>Gnathifera</taxon>
        <taxon>Rotifera</taxon>
        <taxon>Eurotatoria</taxon>
        <taxon>Bdelloidea</taxon>
        <taxon>Philodinida</taxon>
        <taxon>Philodinidae</taxon>
        <taxon>Rotaria</taxon>
    </lineage>
</organism>
<protein>
    <recommendedName>
        <fullName evidence="7">DUF202 domain-containing protein</fullName>
    </recommendedName>
</protein>
<comment type="subcellular location">
    <subcellularLocation>
        <location evidence="1">Cell membrane</location>
        <topology evidence="1">Multi-pass membrane protein</topology>
    </subcellularLocation>
</comment>
<reference evidence="8" key="1">
    <citation type="submission" date="2021-02" db="EMBL/GenBank/DDBJ databases">
        <authorList>
            <person name="Nowell W R."/>
        </authorList>
    </citation>
    <scope>NUCLEOTIDE SEQUENCE</scope>
</reference>
<feature type="transmembrane region" description="Helical" evidence="6">
    <location>
        <begin position="28"/>
        <end position="48"/>
    </location>
</feature>
<evidence type="ECO:0000256" key="2">
    <source>
        <dbReference type="ARBA" id="ARBA00022475"/>
    </source>
</evidence>
<dbReference type="AlphaFoldDB" id="A0A818SXL5"/>
<evidence type="ECO:0000256" key="5">
    <source>
        <dbReference type="ARBA" id="ARBA00023136"/>
    </source>
</evidence>
<keyword evidence="4 6" id="KW-1133">Transmembrane helix</keyword>
<evidence type="ECO:0000256" key="3">
    <source>
        <dbReference type="ARBA" id="ARBA00022692"/>
    </source>
</evidence>
<evidence type="ECO:0000256" key="4">
    <source>
        <dbReference type="ARBA" id="ARBA00022989"/>
    </source>
</evidence>
<evidence type="ECO:0000259" key="7">
    <source>
        <dbReference type="Pfam" id="PF02656"/>
    </source>
</evidence>
<sequence>MVEKESEESIPDDYNQNFTNYLANERTFLAWIRTGLTVFTLGCALARFSSSNSSSNLTTICGIGCLLYSFWRFFQTQREIKTKSAPNFFGPSIVLVLLLMALVAVTILLFFV</sequence>